<dbReference type="Pfam" id="PF10419">
    <property type="entry name" value="TFIIIC_sub6"/>
    <property type="match status" value="1"/>
</dbReference>
<feature type="domain" description="Transcription factor TFIIIC triple barrel" evidence="2">
    <location>
        <begin position="39"/>
        <end position="125"/>
    </location>
</feature>
<dbReference type="AlphaFoldDB" id="A0A9P3LFI3"/>
<name>A0A9P3LFI3_9APHY</name>
<dbReference type="GO" id="GO:0006383">
    <property type="term" value="P:transcription by RNA polymerase III"/>
    <property type="evidence" value="ECO:0007669"/>
    <property type="project" value="InterPro"/>
</dbReference>
<gene>
    <name evidence="3" type="ORF">PsYK624_097250</name>
</gene>
<protein>
    <submittedName>
        <fullName evidence="3">TFIIIC subunit 6 domain-containing protein</fullName>
    </submittedName>
</protein>
<feature type="region of interest" description="Disordered" evidence="1">
    <location>
        <begin position="124"/>
        <end position="200"/>
    </location>
</feature>
<dbReference type="EMBL" id="BPQB01000033">
    <property type="protein sequence ID" value="GJE93566.1"/>
    <property type="molecule type" value="Genomic_DNA"/>
</dbReference>
<reference evidence="3 4" key="1">
    <citation type="submission" date="2021-08" db="EMBL/GenBank/DDBJ databases">
        <title>Draft Genome Sequence of Phanerochaete sordida strain YK-624.</title>
        <authorList>
            <person name="Mori T."/>
            <person name="Dohra H."/>
            <person name="Suzuki T."/>
            <person name="Kawagishi H."/>
            <person name="Hirai H."/>
        </authorList>
    </citation>
    <scope>NUCLEOTIDE SEQUENCE [LARGE SCALE GENOMIC DNA]</scope>
    <source>
        <strain evidence="3 4">YK-624</strain>
    </source>
</reference>
<comment type="caution">
    <text evidence="3">The sequence shown here is derived from an EMBL/GenBank/DDBJ whole genome shotgun (WGS) entry which is preliminary data.</text>
</comment>
<evidence type="ECO:0000256" key="1">
    <source>
        <dbReference type="SAM" id="MobiDB-lite"/>
    </source>
</evidence>
<dbReference type="GO" id="GO:0000127">
    <property type="term" value="C:transcription factor TFIIIC complex"/>
    <property type="evidence" value="ECO:0007669"/>
    <property type="project" value="TreeGrafter"/>
</dbReference>
<dbReference type="InterPro" id="IPR042771">
    <property type="entry name" value="GTF3C6-like"/>
</dbReference>
<proteinExistence type="predicted"/>
<feature type="compositionally biased region" description="Basic residues" evidence="1">
    <location>
        <begin position="165"/>
        <end position="174"/>
    </location>
</feature>
<dbReference type="PANTHER" id="PTHR21860:SF2">
    <property type="entry name" value="GENERAL TRANSCRIPTION FACTOR 3C POLYPEPTIDE 6"/>
    <property type="match status" value="1"/>
</dbReference>
<evidence type="ECO:0000313" key="4">
    <source>
        <dbReference type="Proteomes" id="UP000703269"/>
    </source>
</evidence>
<evidence type="ECO:0000313" key="3">
    <source>
        <dbReference type="EMBL" id="GJE93566.1"/>
    </source>
</evidence>
<dbReference type="PANTHER" id="PTHR21860">
    <property type="entry name" value="TRANSCRIPTION INITIATION FACTOR IIIC TFIIIC , POLYPEPTIDE 6-RELATED"/>
    <property type="match status" value="1"/>
</dbReference>
<accession>A0A9P3LFI3</accession>
<dbReference type="InterPro" id="IPR019481">
    <property type="entry name" value="TFIIIC_triple_barrel"/>
</dbReference>
<dbReference type="Proteomes" id="UP000703269">
    <property type="component" value="Unassembled WGS sequence"/>
</dbReference>
<organism evidence="3 4">
    <name type="scientific">Phanerochaete sordida</name>
    <dbReference type="NCBI Taxonomy" id="48140"/>
    <lineage>
        <taxon>Eukaryota</taxon>
        <taxon>Fungi</taxon>
        <taxon>Dikarya</taxon>
        <taxon>Basidiomycota</taxon>
        <taxon>Agaricomycotina</taxon>
        <taxon>Agaricomycetes</taxon>
        <taxon>Polyporales</taxon>
        <taxon>Phanerochaetaceae</taxon>
        <taxon>Phanerochaete</taxon>
    </lineage>
</organism>
<dbReference type="Gene3D" id="2.60.40.4370">
    <property type="match status" value="1"/>
</dbReference>
<dbReference type="OrthoDB" id="1877767at2759"/>
<sequence length="200" mass="21679">MSDASTDTATLIPGHRWVDQFGDDDEYERDESGNVIEDVEYVTVDLGVVEPTLVPSSSAYRLLGLDTPNPYLQLSGTIFKGKHQTTLGTELLFTDAPDDCQGRTKRGLVHVANTEKRIAFREVELREKGAGPPGGSTAAASKKHRPRTVEQVVGNDPAADEQPVRRRGGRKAKGKARDDGAEPGADTPRPHDDPMDTSES</sequence>
<keyword evidence="4" id="KW-1185">Reference proteome</keyword>
<evidence type="ECO:0000259" key="2">
    <source>
        <dbReference type="Pfam" id="PF10419"/>
    </source>
</evidence>